<dbReference type="Proteomes" id="UP000594688">
    <property type="component" value="Chromosome"/>
</dbReference>
<name>A0A7T0BW47_9BACT</name>
<reference evidence="1 2" key="1">
    <citation type="submission" date="2020-02" db="EMBL/GenBank/DDBJ databases">
        <title>Genomic and physiological characterization of two novel Nitrospinaceae genera.</title>
        <authorList>
            <person name="Mueller A.J."/>
            <person name="Jung M.-Y."/>
            <person name="Strachan C.R."/>
            <person name="Herbold C.W."/>
            <person name="Kirkegaard R.H."/>
            <person name="Daims H."/>
        </authorList>
    </citation>
    <scope>NUCLEOTIDE SEQUENCE [LARGE SCALE GENOMIC DNA]</scope>
    <source>
        <strain evidence="1">EB</strain>
    </source>
</reference>
<proteinExistence type="predicted"/>
<protein>
    <submittedName>
        <fullName evidence="1">Uncharacterized protein</fullName>
    </submittedName>
</protein>
<organism evidence="1 2">
    <name type="scientific">Candidatus Nitronauta litoralis</name>
    <dbReference type="NCBI Taxonomy" id="2705533"/>
    <lineage>
        <taxon>Bacteria</taxon>
        <taxon>Pseudomonadati</taxon>
        <taxon>Nitrospinota/Tectimicrobiota group</taxon>
        <taxon>Nitrospinota</taxon>
        <taxon>Nitrospinia</taxon>
        <taxon>Nitrospinales</taxon>
        <taxon>Nitrospinaceae</taxon>
        <taxon>Candidatus Nitronauta</taxon>
    </lineage>
</organism>
<evidence type="ECO:0000313" key="2">
    <source>
        <dbReference type="Proteomes" id="UP000594688"/>
    </source>
</evidence>
<evidence type="ECO:0000313" key="1">
    <source>
        <dbReference type="EMBL" id="QPJ62004.1"/>
    </source>
</evidence>
<sequence length="288" mass="34025">MLAFSKDITDREYTHPEEEKNAKFQQFMENYRKLNHERLIYHALEHAKSYLEKSINDFRGDASKLEPYIQQAFPSAHRFSDHDELTLMLRKLINAHNATNNWYKMNGFYLSVVYDALERFVKFYNRTLRESPEKAREYGITEDNEVDFDDWVTLFFHDLDFFIGLPSQYVHYIFMKRNREIEKFLKTEQDAGTSLQDAVQKANEEFHLEPSSMKILQGQKIDQKDLELFYTSVENPIYEHLYDPNSPESLMDGESIVGLAFFMTFQFKGMSEAEADSVMNETGVISKK</sequence>
<accession>A0A7T0BW47</accession>
<dbReference type="KEGG" id="nli:G3M70_09005"/>
<dbReference type="AlphaFoldDB" id="A0A7T0BW47"/>
<gene>
    <name evidence="1" type="ORF">G3M70_09005</name>
</gene>
<dbReference type="EMBL" id="CP048685">
    <property type="protein sequence ID" value="QPJ62004.1"/>
    <property type="molecule type" value="Genomic_DNA"/>
</dbReference>